<evidence type="ECO:0000256" key="10">
    <source>
        <dbReference type="RuleBase" id="RU351113"/>
    </source>
</evidence>
<evidence type="ECO:0000256" key="2">
    <source>
        <dbReference type="ARBA" id="ARBA00022475"/>
    </source>
</evidence>
<evidence type="ECO:0000256" key="4">
    <source>
        <dbReference type="ARBA" id="ARBA00022692"/>
    </source>
</evidence>
<protein>
    <recommendedName>
        <fullName evidence="10">Odorant receptor</fullName>
    </recommendedName>
</protein>
<evidence type="ECO:0000256" key="9">
    <source>
        <dbReference type="ARBA" id="ARBA00023224"/>
    </source>
</evidence>
<evidence type="ECO:0000256" key="3">
    <source>
        <dbReference type="ARBA" id="ARBA00022606"/>
    </source>
</evidence>
<keyword evidence="2" id="KW-1003">Cell membrane</keyword>
<dbReference type="Proteomes" id="UP000007266">
    <property type="component" value="Linkage group 2"/>
</dbReference>
<dbReference type="GO" id="GO:0005886">
    <property type="term" value="C:plasma membrane"/>
    <property type="evidence" value="ECO:0000318"/>
    <property type="project" value="GO_Central"/>
</dbReference>
<dbReference type="PANTHER" id="PTHR21137">
    <property type="entry name" value="ODORANT RECEPTOR"/>
    <property type="match status" value="1"/>
</dbReference>
<sequence length="376" mass="43397">MGDYDFRAAFAFEKAIFSLSGYYQRQAGFSSLIICAIASLITIAQFLSMVMQIIVAGNDLTVLSETLLFFMTHFTYMCKLVNLLFYKSKLLHIEDLLSRPRFYGFSQNELTIIKDGIEATNTVANLFRIFCVLACIAYGLVPYLDHTKAMALPLPGWLPYDTTKYYYPTYFFQMVAVSITASVNSTIDILTWKLITIASVQFDILKRKLKDLDYKLETTSLQIQFKTCVKHHKEIVNYVKNVEKTFSKGIFIQFFASVIVICFAGFLIIITPVLSMQFLYLTLYFMCMISQVAIYCWYGHYVMTTSDEIGQDFYMSNWYESDVAFRKDIIIFMERVKKPVTFTAGNFITLSLVTLTRILRSSYSYVAVLQHLYNEV</sequence>
<keyword evidence="3 10" id="KW-0716">Sensory transduction</keyword>
<dbReference type="Pfam" id="PF02949">
    <property type="entry name" value="7tm_6"/>
    <property type="match status" value="1"/>
</dbReference>
<feature type="transmembrane region" description="Helical" evidence="10">
    <location>
        <begin position="278"/>
        <end position="298"/>
    </location>
</feature>
<evidence type="ECO:0000256" key="6">
    <source>
        <dbReference type="ARBA" id="ARBA00022989"/>
    </source>
</evidence>
<dbReference type="OMA" id="NESWRTH"/>
<dbReference type="GO" id="GO:0004984">
    <property type="term" value="F:olfactory receptor activity"/>
    <property type="evidence" value="ECO:0000318"/>
    <property type="project" value="GO_Central"/>
</dbReference>
<accession>D6WCW4</accession>
<keyword evidence="4 10" id="KW-0812">Transmembrane</keyword>
<evidence type="ECO:0000256" key="1">
    <source>
        <dbReference type="ARBA" id="ARBA00004651"/>
    </source>
</evidence>
<feature type="transmembrane region" description="Helical" evidence="10">
    <location>
        <begin position="32"/>
        <end position="55"/>
    </location>
</feature>
<keyword evidence="5 10" id="KW-0552">Olfaction</keyword>
<comment type="subcellular location">
    <subcellularLocation>
        <location evidence="1 10">Cell membrane</location>
        <topology evidence="1 10">Multi-pass membrane protein</topology>
    </subcellularLocation>
</comment>
<name>D6WCW4_TRICA</name>
<proteinExistence type="inferred from homology"/>
<organism evidence="11 12">
    <name type="scientific">Tribolium castaneum</name>
    <name type="common">Red flour beetle</name>
    <dbReference type="NCBI Taxonomy" id="7070"/>
    <lineage>
        <taxon>Eukaryota</taxon>
        <taxon>Metazoa</taxon>
        <taxon>Ecdysozoa</taxon>
        <taxon>Arthropoda</taxon>
        <taxon>Hexapoda</taxon>
        <taxon>Insecta</taxon>
        <taxon>Pterygota</taxon>
        <taxon>Neoptera</taxon>
        <taxon>Endopterygota</taxon>
        <taxon>Coleoptera</taxon>
        <taxon>Polyphaga</taxon>
        <taxon>Cucujiformia</taxon>
        <taxon>Tenebrionidae</taxon>
        <taxon>Tenebrionidae incertae sedis</taxon>
        <taxon>Tribolium</taxon>
    </lineage>
</organism>
<dbReference type="PhylomeDB" id="D6WCW4"/>
<dbReference type="InterPro" id="IPR004117">
    <property type="entry name" value="7tm6_olfct_rcpt"/>
</dbReference>
<keyword evidence="6 10" id="KW-1133">Transmembrane helix</keyword>
<dbReference type="EMBL" id="KQ971311">
    <property type="protein sequence ID" value="EEZ99416.1"/>
    <property type="molecule type" value="Genomic_DNA"/>
</dbReference>
<evidence type="ECO:0000256" key="8">
    <source>
        <dbReference type="ARBA" id="ARBA00023170"/>
    </source>
</evidence>
<reference evidence="11 12" key="2">
    <citation type="journal article" date="2010" name="Nucleic Acids Res.">
        <title>BeetleBase in 2010: revisions to provide comprehensive genomic information for Tribolium castaneum.</title>
        <authorList>
            <person name="Kim H.S."/>
            <person name="Murphy T."/>
            <person name="Xia J."/>
            <person name="Caragea D."/>
            <person name="Park Y."/>
            <person name="Beeman R.W."/>
            <person name="Lorenzen M.D."/>
            <person name="Butcher S."/>
            <person name="Manak J.R."/>
            <person name="Brown S.J."/>
        </authorList>
    </citation>
    <scope>GENOME REANNOTATION</scope>
    <source>
        <strain evidence="11 12">Georgia GA2</strain>
    </source>
</reference>
<dbReference type="eggNOG" id="ENOG502SAW0">
    <property type="taxonomic scope" value="Eukaryota"/>
</dbReference>
<feature type="transmembrane region" description="Helical" evidence="10">
    <location>
        <begin position="165"/>
        <end position="183"/>
    </location>
</feature>
<dbReference type="GO" id="GO:0050911">
    <property type="term" value="P:detection of chemical stimulus involved in sensory perception of smell"/>
    <property type="evidence" value="ECO:0000318"/>
    <property type="project" value="GO_Central"/>
</dbReference>
<dbReference type="KEGG" id="tca:107398420"/>
<evidence type="ECO:0000256" key="7">
    <source>
        <dbReference type="ARBA" id="ARBA00023136"/>
    </source>
</evidence>
<dbReference type="OrthoDB" id="7540137at2759"/>
<keyword evidence="8 10" id="KW-0675">Receptor</keyword>
<gene>
    <name evidence="11" type="primary">Or61</name>
    <name evidence="11" type="ORF">TcasGA2_TC030318</name>
</gene>
<dbReference type="AlphaFoldDB" id="D6WCW4"/>
<dbReference type="GO" id="GO:0005549">
    <property type="term" value="F:odorant binding"/>
    <property type="evidence" value="ECO:0007669"/>
    <property type="project" value="InterPro"/>
</dbReference>
<dbReference type="HOGENOM" id="CLU_033399_6_0_1"/>
<feature type="transmembrane region" description="Helical" evidence="10">
    <location>
        <begin position="67"/>
        <end position="86"/>
    </location>
</feature>
<feature type="transmembrane region" description="Helical" evidence="10">
    <location>
        <begin position="126"/>
        <end position="145"/>
    </location>
</feature>
<evidence type="ECO:0000313" key="12">
    <source>
        <dbReference type="Proteomes" id="UP000007266"/>
    </source>
</evidence>
<evidence type="ECO:0000313" key="11">
    <source>
        <dbReference type="EMBL" id="EEZ99416.1"/>
    </source>
</evidence>
<reference evidence="11 12" key="1">
    <citation type="journal article" date="2008" name="Nature">
        <title>The genome of the model beetle and pest Tribolium castaneum.</title>
        <authorList>
            <consortium name="Tribolium Genome Sequencing Consortium"/>
            <person name="Richards S."/>
            <person name="Gibbs R.A."/>
            <person name="Weinstock G.M."/>
            <person name="Brown S.J."/>
            <person name="Denell R."/>
            <person name="Beeman R.W."/>
            <person name="Gibbs R."/>
            <person name="Beeman R.W."/>
            <person name="Brown S.J."/>
            <person name="Bucher G."/>
            <person name="Friedrich M."/>
            <person name="Grimmelikhuijzen C.J."/>
            <person name="Klingler M."/>
            <person name="Lorenzen M."/>
            <person name="Richards S."/>
            <person name="Roth S."/>
            <person name="Schroder R."/>
            <person name="Tautz D."/>
            <person name="Zdobnov E.M."/>
            <person name="Muzny D."/>
            <person name="Gibbs R.A."/>
            <person name="Weinstock G.M."/>
            <person name="Attaway T."/>
            <person name="Bell S."/>
            <person name="Buhay C.J."/>
            <person name="Chandrabose M.N."/>
            <person name="Chavez D."/>
            <person name="Clerk-Blankenburg K.P."/>
            <person name="Cree A."/>
            <person name="Dao M."/>
            <person name="Davis C."/>
            <person name="Chacko J."/>
            <person name="Dinh H."/>
            <person name="Dugan-Rocha S."/>
            <person name="Fowler G."/>
            <person name="Garner T.T."/>
            <person name="Garnes J."/>
            <person name="Gnirke A."/>
            <person name="Hawes A."/>
            <person name="Hernandez J."/>
            <person name="Hines S."/>
            <person name="Holder M."/>
            <person name="Hume J."/>
            <person name="Jhangiani S.N."/>
            <person name="Joshi V."/>
            <person name="Khan Z.M."/>
            <person name="Jackson L."/>
            <person name="Kovar C."/>
            <person name="Kowis A."/>
            <person name="Lee S."/>
            <person name="Lewis L.R."/>
            <person name="Margolis J."/>
            <person name="Morgan M."/>
            <person name="Nazareth L.V."/>
            <person name="Nguyen N."/>
            <person name="Okwuonu G."/>
            <person name="Parker D."/>
            <person name="Richards S."/>
            <person name="Ruiz S.J."/>
            <person name="Santibanez J."/>
            <person name="Savard J."/>
            <person name="Scherer S.E."/>
            <person name="Schneider B."/>
            <person name="Sodergren E."/>
            <person name="Tautz D."/>
            <person name="Vattahil S."/>
            <person name="Villasana D."/>
            <person name="White C.S."/>
            <person name="Wright R."/>
            <person name="Park Y."/>
            <person name="Beeman R.W."/>
            <person name="Lord J."/>
            <person name="Oppert B."/>
            <person name="Lorenzen M."/>
            <person name="Brown S."/>
            <person name="Wang L."/>
            <person name="Savard J."/>
            <person name="Tautz D."/>
            <person name="Richards S."/>
            <person name="Weinstock G."/>
            <person name="Gibbs R.A."/>
            <person name="Liu Y."/>
            <person name="Worley K."/>
            <person name="Weinstock G."/>
            <person name="Elsik C.G."/>
            <person name="Reese J.T."/>
            <person name="Elhaik E."/>
            <person name="Landan G."/>
            <person name="Graur D."/>
            <person name="Arensburger P."/>
            <person name="Atkinson P."/>
            <person name="Beeman R.W."/>
            <person name="Beidler J."/>
            <person name="Brown S.J."/>
            <person name="Demuth J.P."/>
            <person name="Drury D.W."/>
            <person name="Du Y.Z."/>
            <person name="Fujiwara H."/>
            <person name="Lorenzen M."/>
            <person name="Maselli V."/>
            <person name="Osanai M."/>
            <person name="Park Y."/>
            <person name="Robertson H.M."/>
            <person name="Tu Z."/>
            <person name="Wang J.J."/>
            <person name="Wang S."/>
            <person name="Richards S."/>
            <person name="Song H."/>
            <person name="Zhang L."/>
            <person name="Sodergren E."/>
            <person name="Werner D."/>
            <person name="Stanke M."/>
            <person name="Morgenstern B."/>
            <person name="Solovyev V."/>
            <person name="Kosarev P."/>
            <person name="Brown G."/>
            <person name="Chen H.C."/>
            <person name="Ermolaeva O."/>
            <person name="Hlavina W."/>
            <person name="Kapustin Y."/>
            <person name="Kiryutin B."/>
            <person name="Kitts P."/>
            <person name="Maglott D."/>
            <person name="Pruitt K."/>
            <person name="Sapojnikov V."/>
            <person name="Souvorov A."/>
            <person name="Mackey A.J."/>
            <person name="Waterhouse R.M."/>
            <person name="Wyder S."/>
            <person name="Zdobnov E.M."/>
            <person name="Zdobnov E.M."/>
            <person name="Wyder S."/>
            <person name="Kriventseva E.V."/>
            <person name="Kadowaki T."/>
            <person name="Bork P."/>
            <person name="Aranda M."/>
            <person name="Bao R."/>
            <person name="Beermann A."/>
            <person name="Berns N."/>
            <person name="Bolognesi R."/>
            <person name="Bonneton F."/>
            <person name="Bopp D."/>
            <person name="Brown S.J."/>
            <person name="Bucher G."/>
            <person name="Butts T."/>
            <person name="Chaumot A."/>
            <person name="Denell R.E."/>
            <person name="Ferrier D.E."/>
            <person name="Friedrich M."/>
            <person name="Gordon C.M."/>
            <person name="Jindra M."/>
            <person name="Klingler M."/>
            <person name="Lan Q."/>
            <person name="Lattorff H.M."/>
            <person name="Laudet V."/>
            <person name="von Levetsow C."/>
            <person name="Liu Z."/>
            <person name="Lutz R."/>
            <person name="Lynch J.A."/>
            <person name="da Fonseca R.N."/>
            <person name="Posnien N."/>
            <person name="Reuter R."/>
            <person name="Roth S."/>
            <person name="Savard J."/>
            <person name="Schinko J.B."/>
            <person name="Schmitt C."/>
            <person name="Schoppmeier M."/>
            <person name="Schroder R."/>
            <person name="Shippy T.D."/>
            <person name="Simonnet F."/>
            <person name="Marques-Souza H."/>
            <person name="Tautz D."/>
            <person name="Tomoyasu Y."/>
            <person name="Trauner J."/>
            <person name="Van der Zee M."/>
            <person name="Vervoort M."/>
            <person name="Wittkopp N."/>
            <person name="Wimmer E.A."/>
            <person name="Yang X."/>
            <person name="Jones A.K."/>
            <person name="Sattelle D.B."/>
            <person name="Ebert P.R."/>
            <person name="Nelson D."/>
            <person name="Scott J.G."/>
            <person name="Beeman R.W."/>
            <person name="Muthukrishnan S."/>
            <person name="Kramer K.J."/>
            <person name="Arakane Y."/>
            <person name="Beeman R.W."/>
            <person name="Zhu Q."/>
            <person name="Hogenkamp D."/>
            <person name="Dixit R."/>
            <person name="Oppert B."/>
            <person name="Jiang H."/>
            <person name="Zou Z."/>
            <person name="Marshall J."/>
            <person name="Elpidina E."/>
            <person name="Vinokurov K."/>
            <person name="Oppert C."/>
            <person name="Zou Z."/>
            <person name="Evans J."/>
            <person name="Lu Z."/>
            <person name="Zhao P."/>
            <person name="Sumathipala N."/>
            <person name="Altincicek B."/>
            <person name="Vilcinskas A."/>
            <person name="Williams M."/>
            <person name="Hultmark D."/>
            <person name="Hetru C."/>
            <person name="Jiang H."/>
            <person name="Grimmelikhuijzen C.J."/>
            <person name="Hauser F."/>
            <person name="Cazzamali G."/>
            <person name="Williamson M."/>
            <person name="Park Y."/>
            <person name="Li B."/>
            <person name="Tanaka Y."/>
            <person name="Predel R."/>
            <person name="Neupert S."/>
            <person name="Schachtner J."/>
            <person name="Verleyen P."/>
            <person name="Raible F."/>
            <person name="Bork P."/>
            <person name="Friedrich M."/>
            <person name="Walden K.K."/>
            <person name="Robertson H.M."/>
            <person name="Angeli S."/>
            <person name="Foret S."/>
            <person name="Bucher G."/>
            <person name="Schuetz S."/>
            <person name="Maleszka R."/>
            <person name="Wimmer E.A."/>
            <person name="Beeman R.W."/>
            <person name="Lorenzen M."/>
            <person name="Tomoyasu Y."/>
            <person name="Miller S.C."/>
            <person name="Grossmann D."/>
            <person name="Bucher G."/>
        </authorList>
    </citation>
    <scope>NUCLEOTIDE SEQUENCE [LARGE SCALE GENOMIC DNA]</scope>
    <source>
        <strain evidence="11 12">Georgia GA2</strain>
    </source>
</reference>
<evidence type="ECO:0000256" key="5">
    <source>
        <dbReference type="ARBA" id="ARBA00022725"/>
    </source>
</evidence>
<comment type="similarity">
    <text evidence="10">Belongs to the insect chemoreceptor superfamily. Heteromeric odorant receptor channel (TC 1.A.69) family.</text>
</comment>
<feature type="transmembrane region" description="Helical" evidence="10">
    <location>
        <begin position="250"/>
        <end position="272"/>
    </location>
</feature>
<dbReference type="GO" id="GO:0007165">
    <property type="term" value="P:signal transduction"/>
    <property type="evidence" value="ECO:0007669"/>
    <property type="project" value="UniProtKB-KW"/>
</dbReference>
<keyword evidence="7 10" id="KW-0472">Membrane</keyword>
<comment type="caution">
    <text evidence="10">Lacks conserved residue(s) required for the propagation of feature annotation.</text>
</comment>
<dbReference type="PANTHER" id="PTHR21137:SF35">
    <property type="entry name" value="ODORANT RECEPTOR 19A-RELATED"/>
    <property type="match status" value="1"/>
</dbReference>
<keyword evidence="9 10" id="KW-0807">Transducer</keyword>
<keyword evidence="12" id="KW-1185">Reference proteome</keyword>